<evidence type="ECO:0000256" key="1">
    <source>
        <dbReference type="ARBA" id="ARBA00022679"/>
    </source>
</evidence>
<evidence type="ECO:0000313" key="10">
    <source>
        <dbReference type="Proteomes" id="UP000000763"/>
    </source>
</evidence>
<dbReference type="InterPro" id="IPR043502">
    <property type="entry name" value="DNA/RNA_pol_sf"/>
</dbReference>
<evidence type="ECO:0000256" key="7">
    <source>
        <dbReference type="SAM" id="MobiDB-lite"/>
    </source>
</evidence>
<dbReference type="InterPro" id="IPR050951">
    <property type="entry name" value="Retrovirus_Pol_polyprotein"/>
</dbReference>
<evidence type="ECO:0000256" key="3">
    <source>
        <dbReference type="ARBA" id="ARBA00022722"/>
    </source>
</evidence>
<evidence type="ECO:0000256" key="5">
    <source>
        <dbReference type="ARBA" id="ARBA00022801"/>
    </source>
</evidence>
<keyword evidence="5" id="KW-0378">Hydrolase</keyword>
<dbReference type="Pfam" id="PF17917">
    <property type="entry name" value="RT_RNaseH"/>
    <property type="match status" value="1"/>
</dbReference>
<feature type="region of interest" description="Disordered" evidence="7">
    <location>
        <begin position="198"/>
        <end position="221"/>
    </location>
</feature>
<feature type="domain" description="Reverse transcriptase RNase H-like" evidence="8">
    <location>
        <begin position="355"/>
        <end position="417"/>
    </location>
</feature>
<dbReference type="GO" id="GO:0004519">
    <property type="term" value="F:endonuclease activity"/>
    <property type="evidence" value="ECO:0007669"/>
    <property type="project" value="UniProtKB-KW"/>
</dbReference>
<sequence>MCCCNIDYVLLQNFRYGLDKESAENLDISTRGSFAHKTTAEGRELLDLILVNDFFGRSEAVPEVKIIHEESLHVESEEEEIHSLEIPFQFEEDLFEDYGNTSNYSCEKRPPTKVNSNDPLDKAMLKETVKKLTIIMSNEWLREGELSSESIQIRCPASTITCLIGEPLPVPEPIEIVMVVSPFEAPESIFEESIKEFNEGEDESGETIDLPKTDQPSRAPIDLKPLPSSLSYAFLNGDVESPVIISDKLSERETARLIAVLEKHRAAFGYSLQDLKGISPTLCTHHIPLEPSCTPSREPQRRLNNVMKEVVKKEVLKLLHVGIIYPMPYSEWVSPVQVVPKKGGMTVVENSNNDDFAMGAVLGQTKDRKHQAIAYASKTLTGAQLNYATTEKELLAVVFAIDKFKSYLVGAKHATIVNFMVAGHVPMGENKKRLIYESRRHLWDAPYLYRVCSDGLLRRCVPVDEGMKIIEKCHPAPYGGHYGAFRTHAKI</sequence>
<dbReference type="InterPro" id="IPR041373">
    <property type="entry name" value="RT_RNaseH"/>
</dbReference>
<dbReference type="GO" id="GO:0016787">
    <property type="term" value="F:hydrolase activity"/>
    <property type="evidence" value="ECO:0007669"/>
    <property type="project" value="UniProtKB-KW"/>
</dbReference>
<keyword evidence="3" id="KW-0540">Nuclease</keyword>
<accession>Q0JEK7</accession>
<dbReference type="AlphaFoldDB" id="Q0JEK7"/>
<evidence type="ECO:0000313" key="9">
    <source>
        <dbReference type="EMBL" id="BAF14230.2"/>
    </source>
</evidence>
<dbReference type="PANTHER" id="PTHR37984">
    <property type="entry name" value="PROTEIN CBG26694"/>
    <property type="match status" value="1"/>
</dbReference>
<dbReference type="Gene3D" id="3.10.10.10">
    <property type="entry name" value="HIV Type 1 Reverse Transcriptase, subunit A, domain 1"/>
    <property type="match status" value="1"/>
</dbReference>
<dbReference type="EMBL" id="AP008210">
    <property type="protein sequence ID" value="BAF14230.2"/>
    <property type="molecule type" value="Genomic_DNA"/>
</dbReference>
<dbReference type="PANTHER" id="PTHR37984:SF5">
    <property type="entry name" value="PROTEIN NYNRIN-LIKE"/>
    <property type="match status" value="1"/>
</dbReference>
<gene>
    <name evidence="9" type="ordered locus">Os04g0252000</name>
</gene>
<evidence type="ECO:0000259" key="8">
    <source>
        <dbReference type="Pfam" id="PF17917"/>
    </source>
</evidence>
<proteinExistence type="predicted"/>
<dbReference type="SUPFAM" id="SSF56672">
    <property type="entry name" value="DNA/RNA polymerases"/>
    <property type="match status" value="1"/>
</dbReference>
<evidence type="ECO:0000256" key="2">
    <source>
        <dbReference type="ARBA" id="ARBA00022695"/>
    </source>
</evidence>
<keyword evidence="4" id="KW-0255">Endonuclease</keyword>
<dbReference type="GO" id="GO:0003964">
    <property type="term" value="F:RNA-directed DNA polymerase activity"/>
    <property type="evidence" value="ECO:0007669"/>
    <property type="project" value="UniProtKB-KW"/>
</dbReference>
<dbReference type="Proteomes" id="UP000000763">
    <property type="component" value="Chromosome 4"/>
</dbReference>
<reference evidence="9 10" key="1">
    <citation type="journal article" date="2005" name="Nature">
        <title>The map-based sequence of the rice genome.</title>
        <authorList>
            <consortium name="International rice genome sequencing project (IRGSP)"/>
            <person name="Matsumoto T."/>
            <person name="Wu J."/>
            <person name="Kanamori H."/>
            <person name="Katayose Y."/>
            <person name="Fujisawa M."/>
            <person name="Namiki N."/>
            <person name="Mizuno H."/>
            <person name="Yamamoto K."/>
            <person name="Antonio B.A."/>
            <person name="Baba T."/>
            <person name="Sakata K."/>
            <person name="Nagamura Y."/>
            <person name="Aoki H."/>
            <person name="Arikawa K."/>
            <person name="Arita K."/>
            <person name="Bito T."/>
            <person name="Chiden Y."/>
            <person name="Fujitsuka N."/>
            <person name="Fukunaka R."/>
            <person name="Hamada M."/>
            <person name="Harada C."/>
            <person name="Hayashi A."/>
            <person name="Hijishita S."/>
            <person name="Honda M."/>
            <person name="Hosokawa S."/>
            <person name="Ichikawa Y."/>
            <person name="Idonuma A."/>
            <person name="Iijima M."/>
            <person name="Ikeda M."/>
            <person name="Ikeno M."/>
            <person name="Ito K."/>
            <person name="Ito S."/>
            <person name="Ito T."/>
            <person name="Ito Y."/>
            <person name="Ito Y."/>
            <person name="Iwabuchi A."/>
            <person name="Kamiya K."/>
            <person name="Karasawa W."/>
            <person name="Kurita K."/>
            <person name="Katagiri S."/>
            <person name="Kikuta A."/>
            <person name="Kobayashi H."/>
            <person name="Kobayashi N."/>
            <person name="Machita K."/>
            <person name="Maehara T."/>
            <person name="Masukawa M."/>
            <person name="Mizubayashi T."/>
            <person name="Mukai Y."/>
            <person name="Nagasaki H."/>
            <person name="Nagata Y."/>
            <person name="Naito S."/>
            <person name="Nakashima M."/>
            <person name="Nakama Y."/>
            <person name="Nakamichi Y."/>
            <person name="Nakamura M."/>
            <person name="Meguro A."/>
            <person name="Negishi M."/>
            <person name="Ohta I."/>
            <person name="Ohta T."/>
            <person name="Okamoto M."/>
            <person name="Ono N."/>
            <person name="Saji S."/>
            <person name="Sakaguchi M."/>
            <person name="Sakai K."/>
            <person name="Shibata M."/>
            <person name="Shimokawa T."/>
            <person name="Song J."/>
            <person name="Takazaki Y."/>
            <person name="Terasawa K."/>
            <person name="Tsugane M."/>
            <person name="Tsuji K."/>
            <person name="Ueda S."/>
            <person name="Waki K."/>
            <person name="Yamagata H."/>
            <person name="Yamamoto M."/>
            <person name="Yamamoto S."/>
            <person name="Yamane H."/>
            <person name="Yoshiki S."/>
            <person name="Yoshihara R."/>
            <person name="Yukawa K."/>
            <person name="Zhong H."/>
            <person name="Yano M."/>
            <person name="Yuan Q."/>
            <person name="Ouyang S."/>
            <person name="Liu J."/>
            <person name="Jones K.M."/>
            <person name="Gansberger K."/>
            <person name="Moffat K."/>
            <person name="Hill J."/>
            <person name="Bera J."/>
            <person name="Fadrosh D."/>
            <person name="Jin S."/>
            <person name="Johri S."/>
            <person name="Kim M."/>
            <person name="Overton L."/>
            <person name="Reardon M."/>
            <person name="Tsitrin T."/>
            <person name="Vuong H."/>
            <person name="Weaver B."/>
            <person name="Ciecko A."/>
            <person name="Tallon L."/>
            <person name="Jackson J."/>
            <person name="Pai G."/>
            <person name="Aken S.V."/>
            <person name="Utterback T."/>
            <person name="Reidmuller S."/>
            <person name="Feldblyum T."/>
            <person name="Hsiao J."/>
            <person name="Zismann V."/>
            <person name="Iobst S."/>
            <person name="de Vazeille A.R."/>
            <person name="Buell C.R."/>
            <person name="Ying K."/>
            <person name="Li Y."/>
            <person name="Lu T."/>
            <person name="Huang Y."/>
            <person name="Zhao Q."/>
            <person name="Feng Q."/>
            <person name="Zhang L."/>
            <person name="Zhu J."/>
            <person name="Weng Q."/>
            <person name="Mu J."/>
            <person name="Lu Y."/>
            <person name="Fan D."/>
            <person name="Liu Y."/>
            <person name="Guan J."/>
            <person name="Zhang Y."/>
            <person name="Yu S."/>
            <person name="Liu X."/>
            <person name="Zhang Y."/>
            <person name="Hong G."/>
            <person name="Han B."/>
            <person name="Choisne N."/>
            <person name="Demange N."/>
            <person name="Orjeda G."/>
            <person name="Samain S."/>
            <person name="Cattolico L."/>
            <person name="Pelletier E."/>
            <person name="Couloux A."/>
            <person name="Segurens B."/>
            <person name="Wincker P."/>
            <person name="D'Hont A."/>
            <person name="Scarpelli C."/>
            <person name="Weissenbach J."/>
            <person name="Salanoubat M."/>
            <person name="Quetier F."/>
            <person name="Yu Y."/>
            <person name="Kim H.R."/>
            <person name="Rambo T."/>
            <person name="Currie J."/>
            <person name="Collura K."/>
            <person name="Luo M."/>
            <person name="Yang T."/>
            <person name="Ammiraju J.S.S."/>
            <person name="Engler F."/>
            <person name="Soderlund C."/>
            <person name="Wing R.A."/>
            <person name="Palmer L.E."/>
            <person name="de la Bastide M."/>
            <person name="Spiegel L."/>
            <person name="Nascimento L."/>
            <person name="Zutavern T."/>
            <person name="O'Shaughnessy A."/>
            <person name="Dike S."/>
            <person name="Dedhia N."/>
            <person name="Preston R."/>
            <person name="Balija V."/>
            <person name="McCombie W.R."/>
            <person name="Chow T."/>
            <person name="Chen H."/>
            <person name="Chung M."/>
            <person name="Chen C."/>
            <person name="Shaw J."/>
            <person name="Wu H."/>
            <person name="Hsiao K."/>
            <person name="Chao Y."/>
            <person name="Chu M."/>
            <person name="Cheng C."/>
            <person name="Hour A."/>
            <person name="Lee P."/>
            <person name="Lin S."/>
            <person name="Lin Y."/>
            <person name="Liou J."/>
            <person name="Liu S."/>
            <person name="Hsing Y."/>
            <person name="Raghuvanshi S."/>
            <person name="Mohanty A."/>
            <person name="Bharti A.K."/>
            <person name="Gaur A."/>
            <person name="Gupta V."/>
            <person name="Kumar D."/>
            <person name="Ravi V."/>
            <person name="Vij S."/>
            <person name="Kapur A."/>
            <person name="Khurana P."/>
            <person name="Khurana P."/>
            <person name="Khurana J.P."/>
            <person name="Tyagi A.K."/>
            <person name="Gaikwad K."/>
            <person name="Singh A."/>
            <person name="Dalal V."/>
            <person name="Srivastava S."/>
            <person name="Dixit A."/>
            <person name="Pal A.K."/>
            <person name="Ghazi I.A."/>
            <person name="Yadav M."/>
            <person name="Pandit A."/>
            <person name="Bhargava A."/>
            <person name="Sureshbabu K."/>
            <person name="Batra K."/>
            <person name="Sharma T.R."/>
            <person name="Mohapatra T."/>
            <person name="Singh N.K."/>
            <person name="Messing J."/>
            <person name="Nelson A.B."/>
            <person name="Fuks G."/>
            <person name="Kavchok S."/>
            <person name="Keizer G."/>
            <person name="Linton E."/>
            <person name="Llaca V."/>
            <person name="Song R."/>
            <person name="Tanyolac B."/>
            <person name="Young S."/>
            <person name="Ho-Il K."/>
            <person name="Hahn J.H."/>
            <person name="Sangsakoo G."/>
            <person name="Vanavichit A."/>
            <person name="de Mattos Luiz.A.T."/>
            <person name="Zimmer P.D."/>
            <person name="Malone G."/>
            <person name="Dellagostin O."/>
            <person name="de Oliveira A.C."/>
            <person name="Bevan M."/>
            <person name="Bancroft I."/>
            <person name="Minx P."/>
            <person name="Cordum H."/>
            <person name="Wilson R."/>
            <person name="Cheng Z."/>
            <person name="Jin W."/>
            <person name="Jiang J."/>
            <person name="Leong S.A."/>
            <person name="Iwama H."/>
            <person name="Gojobori T."/>
            <person name="Itoh T."/>
            <person name="Niimura Y."/>
            <person name="Fujii Y."/>
            <person name="Habara T."/>
            <person name="Sakai H."/>
            <person name="Sato Y."/>
            <person name="Wilson G."/>
            <person name="Kumar K."/>
            <person name="McCouch S."/>
            <person name="Juretic N."/>
            <person name="Hoen D."/>
            <person name="Wright S."/>
            <person name="Bruskiewich R."/>
            <person name="Bureau T."/>
            <person name="Miyao A."/>
            <person name="Hirochika H."/>
            <person name="Nishikawa T."/>
            <person name="Kadowaki K."/>
            <person name="Sugiura M."/>
            <person name="Burr B."/>
            <person name="Sasaki T."/>
        </authorList>
    </citation>
    <scope>NUCLEOTIDE SEQUENCE [LARGE SCALE GENOMIC DNA]</scope>
    <source>
        <strain evidence="10">cv. Nipponbare</strain>
    </source>
</reference>
<name>Q0JEK7_ORYSJ</name>
<evidence type="ECO:0000256" key="4">
    <source>
        <dbReference type="ARBA" id="ARBA00022759"/>
    </source>
</evidence>
<evidence type="ECO:0000256" key="6">
    <source>
        <dbReference type="ARBA" id="ARBA00022918"/>
    </source>
</evidence>
<dbReference type="KEGG" id="dosa:Os04g0252000"/>
<keyword evidence="1" id="KW-0808">Transferase</keyword>
<keyword evidence="6" id="KW-0695">RNA-directed DNA polymerase</keyword>
<protein>
    <submittedName>
        <fullName evidence="9">Os04g0252000 protein</fullName>
    </submittedName>
</protein>
<keyword evidence="2" id="KW-0548">Nucleotidyltransferase</keyword>
<reference evidence="10" key="2">
    <citation type="journal article" date="2008" name="Nucleic Acids Res.">
        <title>The rice annotation project database (RAP-DB): 2008 update.</title>
        <authorList>
            <consortium name="The rice annotation project (RAP)"/>
        </authorList>
    </citation>
    <scope>GENOME REANNOTATION</scope>
    <source>
        <strain evidence="10">cv. Nipponbare</strain>
    </source>
</reference>
<dbReference type="FunFam" id="3.10.20.370:FF:000001">
    <property type="entry name" value="Retrovirus-related Pol polyprotein from transposon 17.6-like protein"/>
    <property type="match status" value="1"/>
</dbReference>
<organism evidence="9 10">
    <name type="scientific">Oryza sativa subsp. japonica</name>
    <name type="common">Rice</name>
    <dbReference type="NCBI Taxonomy" id="39947"/>
    <lineage>
        <taxon>Eukaryota</taxon>
        <taxon>Viridiplantae</taxon>
        <taxon>Streptophyta</taxon>
        <taxon>Embryophyta</taxon>
        <taxon>Tracheophyta</taxon>
        <taxon>Spermatophyta</taxon>
        <taxon>Magnoliopsida</taxon>
        <taxon>Liliopsida</taxon>
        <taxon>Poales</taxon>
        <taxon>Poaceae</taxon>
        <taxon>BOP clade</taxon>
        <taxon>Oryzoideae</taxon>
        <taxon>Oryzeae</taxon>
        <taxon>Oryzinae</taxon>
        <taxon>Oryza</taxon>
        <taxon>Oryza sativa</taxon>
    </lineage>
</organism>
<dbReference type="Gene3D" id="3.10.20.370">
    <property type="match status" value="1"/>
</dbReference>